<comment type="similarity">
    <text evidence="1">Belongs to the peptidase A1 family.</text>
</comment>
<keyword evidence="3" id="KW-0645">Protease</keyword>
<evidence type="ECO:0000259" key="2">
    <source>
        <dbReference type="PROSITE" id="PS51767"/>
    </source>
</evidence>
<dbReference type="InterPro" id="IPR001461">
    <property type="entry name" value="Aspartic_peptidase_A1"/>
</dbReference>
<dbReference type="GO" id="GO:0006508">
    <property type="term" value="P:proteolysis"/>
    <property type="evidence" value="ECO:0007669"/>
    <property type="project" value="UniProtKB-KW"/>
</dbReference>
<feature type="domain" description="Peptidase A1" evidence="2">
    <location>
        <begin position="1"/>
        <end position="120"/>
    </location>
</feature>
<dbReference type="InterPro" id="IPR021109">
    <property type="entry name" value="Peptidase_aspartic_dom_sf"/>
</dbReference>
<organism evidence="3 4">
    <name type="scientific">Caerostris extrusa</name>
    <name type="common">Bark spider</name>
    <name type="synonym">Caerostris bankana</name>
    <dbReference type="NCBI Taxonomy" id="172846"/>
    <lineage>
        <taxon>Eukaryota</taxon>
        <taxon>Metazoa</taxon>
        <taxon>Ecdysozoa</taxon>
        <taxon>Arthropoda</taxon>
        <taxon>Chelicerata</taxon>
        <taxon>Arachnida</taxon>
        <taxon>Araneae</taxon>
        <taxon>Araneomorphae</taxon>
        <taxon>Entelegynae</taxon>
        <taxon>Araneoidea</taxon>
        <taxon>Araneidae</taxon>
        <taxon>Caerostris</taxon>
    </lineage>
</organism>
<dbReference type="GO" id="GO:0004190">
    <property type="term" value="F:aspartic-type endopeptidase activity"/>
    <property type="evidence" value="ECO:0007669"/>
    <property type="project" value="InterPro"/>
</dbReference>
<evidence type="ECO:0000256" key="1">
    <source>
        <dbReference type="ARBA" id="ARBA00007447"/>
    </source>
</evidence>
<sequence length="189" mass="21357">MTLDGKSFDFCPEGCEAVADTGTTGIAGPVAAIHKLNTQLGAVSIGHGQYRLDCSKIPMLPKVSLKFGGKIFELEGKDYVLQFSSLLADRWQSRPQSEGLQDLYQWLHWHEFIRAPLGYRQRIPGTLLHRFRPRQKKDRLCGVYLMAIRPGGLGGLDAKCYWTSCKDTKYQRISQRHVKFLKGHISLYG</sequence>
<dbReference type="Gene3D" id="2.40.70.10">
    <property type="entry name" value="Acid Proteases"/>
    <property type="match status" value="1"/>
</dbReference>
<protein>
    <submittedName>
        <fullName evidence="3">Lysosomal aspartic protease</fullName>
    </submittedName>
</protein>
<proteinExistence type="inferred from homology"/>
<dbReference type="PROSITE" id="PS51767">
    <property type="entry name" value="PEPTIDASE_A1"/>
    <property type="match status" value="1"/>
</dbReference>
<dbReference type="Proteomes" id="UP001054945">
    <property type="component" value="Unassembled WGS sequence"/>
</dbReference>
<comment type="caution">
    <text evidence="3">The sequence shown here is derived from an EMBL/GenBank/DDBJ whole genome shotgun (WGS) entry which is preliminary data.</text>
</comment>
<dbReference type="InterPro" id="IPR033121">
    <property type="entry name" value="PEPTIDASE_A1"/>
</dbReference>
<evidence type="ECO:0000313" key="4">
    <source>
        <dbReference type="Proteomes" id="UP001054945"/>
    </source>
</evidence>
<evidence type="ECO:0000313" key="3">
    <source>
        <dbReference type="EMBL" id="GIY89023.1"/>
    </source>
</evidence>
<dbReference type="Pfam" id="PF00026">
    <property type="entry name" value="Asp"/>
    <property type="match status" value="1"/>
</dbReference>
<name>A0AAV4X2Y0_CAEEX</name>
<keyword evidence="3" id="KW-0378">Hydrolase</keyword>
<dbReference type="PANTHER" id="PTHR47966">
    <property type="entry name" value="BETA-SITE APP-CLEAVING ENZYME, ISOFORM A-RELATED"/>
    <property type="match status" value="1"/>
</dbReference>
<dbReference type="PANTHER" id="PTHR47966:SF51">
    <property type="entry name" value="BETA-SITE APP-CLEAVING ENZYME, ISOFORM A-RELATED"/>
    <property type="match status" value="1"/>
</dbReference>
<gene>
    <name evidence="3" type="primary">AAEL006169</name>
    <name evidence="3" type="ORF">CEXT_276571</name>
</gene>
<keyword evidence="4" id="KW-1185">Reference proteome</keyword>
<accession>A0AAV4X2Y0</accession>
<dbReference type="EMBL" id="BPLR01017141">
    <property type="protein sequence ID" value="GIY89023.1"/>
    <property type="molecule type" value="Genomic_DNA"/>
</dbReference>
<dbReference type="SUPFAM" id="SSF50630">
    <property type="entry name" value="Acid proteases"/>
    <property type="match status" value="1"/>
</dbReference>
<reference evidence="3 4" key="1">
    <citation type="submission" date="2021-06" db="EMBL/GenBank/DDBJ databases">
        <title>Caerostris extrusa draft genome.</title>
        <authorList>
            <person name="Kono N."/>
            <person name="Arakawa K."/>
        </authorList>
    </citation>
    <scope>NUCLEOTIDE SEQUENCE [LARGE SCALE GENOMIC DNA]</scope>
</reference>
<dbReference type="AlphaFoldDB" id="A0AAV4X2Y0"/>